<sequence>MIMDQLVDKDEEGETEDTPAEEEDVLAIPTGPITRAMTRRLKEAVGNILKISKEQEDCLGRSLIHQDTLITIQCLRALVWCVISNLLPRSIKKPFRSLLCHHSIHNLDKLESLIRLCKDLSISIQRRVLGSHYRRKTRIRSLRNDRTRILLGHYISGTSGKLGFSYFPNLNGNRQCKFRFPQFGARRRVGTDHSNPQKPLNDQKRYARLDMCGRHLVQGGSNGRSGQTS</sequence>
<dbReference type="Proteomes" id="UP000266723">
    <property type="component" value="Unassembled WGS sequence"/>
</dbReference>
<name>A0ABQ7C3S6_BRACR</name>
<feature type="region of interest" description="Disordered" evidence="1">
    <location>
        <begin position="1"/>
        <end position="22"/>
    </location>
</feature>
<keyword evidence="3" id="KW-1185">Reference proteome</keyword>
<proteinExistence type="predicted"/>
<protein>
    <submittedName>
        <fullName evidence="2">Uncharacterized protein</fullName>
    </submittedName>
</protein>
<evidence type="ECO:0000313" key="2">
    <source>
        <dbReference type="EMBL" id="KAF3546514.1"/>
    </source>
</evidence>
<comment type="caution">
    <text evidence="2">The sequence shown here is derived from an EMBL/GenBank/DDBJ whole genome shotgun (WGS) entry which is preliminary data.</text>
</comment>
<evidence type="ECO:0000256" key="1">
    <source>
        <dbReference type="SAM" id="MobiDB-lite"/>
    </source>
</evidence>
<dbReference type="EMBL" id="QGKV02000832">
    <property type="protein sequence ID" value="KAF3546514.1"/>
    <property type="molecule type" value="Genomic_DNA"/>
</dbReference>
<reference evidence="2 3" key="1">
    <citation type="journal article" date="2020" name="BMC Genomics">
        <title>Intraspecific diversification of the crop wild relative Brassica cretica Lam. using demographic model selection.</title>
        <authorList>
            <person name="Kioukis A."/>
            <person name="Michalopoulou V.A."/>
            <person name="Briers L."/>
            <person name="Pirintsos S."/>
            <person name="Studholme D.J."/>
            <person name="Pavlidis P."/>
            <person name="Sarris P.F."/>
        </authorList>
    </citation>
    <scope>NUCLEOTIDE SEQUENCE [LARGE SCALE GENOMIC DNA]</scope>
    <source>
        <strain evidence="3">cv. PFS-1207/04</strain>
    </source>
</reference>
<gene>
    <name evidence="2" type="ORF">DY000_02007919</name>
</gene>
<evidence type="ECO:0000313" key="3">
    <source>
        <dbReference type="Proteomes" id="UP000266723"/>
    </source>
</evidence>
<accession>A0ABQ7C3S6</accession>
<organism evidence="2 3">
    <name type="scientific">Brassica cretica</name>
    <name type="common">Mustard</name>
    <dbReference type="NCBI Taxonomy" id="69181"/>
    <lineage>
        <taxon>Eukaryota</taxon>
        <taxon>Viridiplantae</taxon>
        <taxon>Streptophyta</taxon>
        <taxon>Embryophyta</taxon>
        <taxon>Tracheophyta</taxon>
        <taxon>Spermatophyta</taxon>
        <taxon>Magnoliopsida</taxon>
        <taxon>eudicotyledons</taxon>
        <taxon>Gunneridae</taxon>
        <taxon>Pentapetalae</taxon>
        <taxon>rosids</taxon>
        <taxon>malvids</taxon>
        <taxon>Brassicales</taxon>
        <taxon>Brassicaceae</taxon>
        <taxon>Brassiceae</taxon>
        <taxon>Brassica</taxon>
    </lineage>
</organism>
<feature type="compositionally biased region" description="Acidic residues" evidence="1">
    <location>
        <begin position="9"/>
        <end position="22"/>
    </location>
</feature>